<dbReference type="InterPro" id="IPR036249">
    <property type="entry name" value="Thioredoxin-like_sf"/>
</dbReference>
<protein>
    <submittedName>
        <fullName evidence="3">Protein-disulfide isomerase</fullName>
    </submittedName>
</protein>
<dbReference type="PROSITE" id="PS51257">
    <property type="entry name" value="PROKAR_LIPOPROTEIN"/>
    <property type="match status" value="1"/>
</dbReference>
<reference evidence="3 4" key="1">
    <citation type="submission" date="2013-05" db="EMBL/GenBank/DDBJ databases">
        <title>Draft genome sequence of Rubidibacter lacunae KORDI 51-2.</title>
        <authorList>
            <person name="Choi D.H."/>
            <person name="Noh J.H."/>
            <person name="Kwon K.-K."/>
            <person name="Lee J.-H."/>
            <person name="Ryu J.-Y."/>
        </authorList>
    </citation>
    <scope>NUCLEOTIDE SEQUENCE [LARGE SCALE GENOMIC DNA]</scope>
    <source>
        <strain evidence="3 4">KORDI 51-2</strain>
    </source>
</reference>
<dbReference type="GO" id="GO:0016853">
    <property type="term" value="F:isomerase activity"/>
    <property type="evidence" value="ECO:0007669"/>
    <property type="project" value="UniProtKB-KW"/>
</dbReference>
<keyword evidence="4" id="KW-1185">Reference proteome</keyword>
<evidence type="ECO:0000313" key="3">
    <source>
        <dbReference type="EMBL" id="ERN42955.1"/>
    </source>
</evidence>
<dbReference type="InParanoid" id="U5DTE8"/>
<comment type="similarity">
    <text evidence="1">Belongs to the thioredoxin family. DsbA subfamily.</text>
</comment>
<name>U5DTE8_9CHRO</name>
<dbReference type="PANTHER" id="PTHR13887">
    <property type="entry name" value="GLUTATHIONE S-TRANSFERASE KAPPA"/>
    <property type="match status" value="1"/>
</dbReference>
<evidence type="ECO:0000313" key="4">
    <source>
        <dbReference type="Proteomes" id="UP000016960"/>
    </source>
</evidence>
<comment type="caution">
    <text evidence="3">The sequence shown here is derived from an EMBL/GenBank/DDBJ whole genome shotgun (WGS) entry which is preliminary data.</text>
</comment>
<sequence>MHRLLQHVRISILTLTAIACLIGALCWVSPAIAAAAGSGPQLERQVLEVIRAHPEAIVEALQAFQVRERQKIDRVRQAFLQQLQTEPAAIIGASPATDAIDSRLVVVEFSDFQCPFCARLHDTLDEFLAQHGDDVTLVYKHYPLASLHPQAIAAARAAWAAQQQGRFWPYHDALFARAGNLDADAFTAIARDLGLDLERFERDRASGEAGVAIERDVELGNELGVRGTPFLAIGSEIFEGAVSTDELETALAAARG</sequence>
<dbReference type="Pfam" id="PF13462">
    <property type="entry name" value="Thioredoxin_4"/>
    <property type="match status" value="1"/>
</dbReference>
<organism evidence="3 4">
    <name type="scientific">Rubidibacter lacunae KORDI 51-2</name>
    <dbReference type="NCBI Taxonomy" id="582515"/>
    <lineage>
        <taxon>Bacteria</taxon>
        <taxon>Bacillati</taxon>
        <taxon>Cyanobacteriota</taxon>
        <taxon>Cyanophyceae</taxon>
        <taxon>Oscillatoriophycideae</taxon>
        <taxon>Chroococcales</taxon>
        <taxon>Aphanothecaceae</taxon>
        <taxon>Rubidibacter</taxon>
    </lineage>
</organism>
<dbReference type="RefSeq" id="WP_022603990.1">
    <property type="nucleotide sequence ID" value="NZ_ASSJ01000004.1"/>
</dbReference>
<dbReference type="InterPro" id="IPR013766">
    <property type="entry name" value="Thioredoxin_domain"/>
</dbReference>
<dbReference type="InterPro" id="IPR012336">
    <property type="entry name" value="Thioredoxin-like_fold"/>
</dbReference>
<dbReference type="FunCoup" id="U5DTE8">
    <property type="interactions" value="13"/>
</dbReference>
<dbReference type="OrthoDB" id="117402at2"/>
<dbReference type="SUPFAM" id="SSF52833">
    <property type="entry name" value="Thioredoxin-like"/>
    <property type="match status" value="1"/>
</dbReference>
<keyword evidence="3" id="KW-0413">Isomerase</keyword>
<dbReference type="Gene3D" id="3.40.30.10">
    <property type="entry name" value="Glutaredoxin"/>
    <property type="match status" value="1"/>
</dbReference>
<dbReference type="STRING" id="582515.KR51_00002610"/>
<dbReference type="Proteomes" id="UP000016960">
    <property type="component" value="Unassembled WGS sequence"/>
</dbReference>
<feature type="domain" description="Thioredoxin" evidence="2">
    <location>
        <begin position="80"/>
        <end position="256"/>
    </location>
</feature>
<evidence type="ECO:0000259" key="2">
    <source>
        <dbReference type="PROSITE" id="PS51352"/>
    </source>
</evidence>
<gene>
    <name evidence="3" type="ORF">KR51_00002610</name>
</gene>
<dbReference type="PROSITE" id="PS51352">
    <property type="entry name" value="THIOREDOXIN_2"/>
    <property type="match status" value="1"/>
</dbReference>
<dbReference type="PANTHER" id="PTHR13887:SF55">
    <property type="entry name" value="SLR0313 PROTEIN"/>
    <property type="match status" value="1"/>
</dbReference>
<dbReference type="AlphaFoldDB" id="U5DTE8"/>
<accession>U5DTE8</accession>
<dbReference type="eggNOG" id="COG1651">
    <property type="taxonomic scope" value="Bacteria"/>
</dbReference>
<dbReference type="EMBL" id="ASSJ01000004">
    <property type="protein sequence ID" value="ERN42955.1"/>
    <property type="molecule type" value="Genomic_DNA"/>
</dbReference>
<evidence type="ECO:0000256" key="1">
    <source>
        <dbReference type="ARBA" id="ARBA00005791"/>
    </source>
</evidence>
<proteinExistence type="inferred from homology"/>